<evidence type="ECO:0000256" key="6">
    <source>
        <dbReference type="SAM" id="Phobius"/>
    </source>
</evidence>
<sequence length="252" mass="28573">MLPTSSERSRRGAPNRTYHSMSTYLRRIVKPKQMDVEYTLWLMLQLCLSPKTAYRHAAYHKQTKNQWCRDDPAYLVVCCLFVAFSAAGYCVAFGTSFWGGLAVTAYAVFVEFLGLGALIATLAWAVANRFLRKKLLPSHAVEQRVEWMYAFDVQCNSFFPLFLLLHVVQFLLLPLLLANNVLGPILSNALHAVAFSYYHYLNFLGYSALPFLEGTELFLYPVALVLLAIPFAIVFAFNPTAVTLRWYLTLTG</sequence>
<feature type="transmembrane region" description="Helical" evidence="6">
    <location>
        <begin position="217"/>
        <end position="237"/>
    </location>
</feature>
<accession>A0A8S1IZA1</accession>
<comment type="similarity">
    <text evidence="2">Belongs to the unc-50 family.</text>
</comment>
<evidence type="ECO:0000256" key="2">
    <source>
        <dbReference type="ARBA" id="ARBA00006293"/>
    </source>
</evidence>
<keyword evidence="8" id="KW-1185">Reference proteome</keyword>
<dbReference type="PANTHER" id="PTHR12841:SF6">
    <property type="entry name" value="PROTEIN UNC-50 HOMOLOG"/>
    <property type="match status" value="1"/>
</dbReference>
<feature type="transmembrane region" description="Helical" evidence="6">
    <location>
        <begin position="73"/>
        <end position="98"/>
    </location>
</feature>
<feature type="transmembrane region" description="Helical" evidence="6">
    <location>
        <begin position="104"/>
        <end position="127"/>
    </location>
</feature>
<feature type="transmembrane region" description="Helical" evidence="6">
    <location>
        <begin position="185"/>
        <end position="205"/>
    </location>
</feature>
<dbReference type="Proteomes" id="UP000708148">
    <property type="component" value="Unassembled WGS sequence"/>
</dbReference>
<gene>
    <name evidence="7" type="ORF">OSTQU699_LOCUS5822</name>
</gene>
<name>A0A8S1IZA1_9CHLO</name>
<comment type="subcellular location">
    <subcellularLocation>
        <location evidence="1">Membrane</location>
        <topology evidence="1">Multi-pass membrane protein</topology>
    </subcellularLocation>
</comment>
<evidence type="ECO:0000313" key="8">
    <source>
        <dbReference type="Proteomes" id="UP000708148"/>
    </source>
</evidence>
<keyword evidence="3 6" id="KW-0812">Transmembrane</keyword>
<evidence type="ECO:0000256" key="5">
    <source>
        <dbReference type="ARBA" id="ARBA00023136"/>
    </source>
</evidence>
<dbReference type="EMBL" id="CAJHUC010001272">
    <property type="protein sequence ID" value="CAD7700463.1"/>
    <property type="molecule type" value="Genomic_DNA"/>
</dbReference>
<comment type="caution">
    <text evidence="7">The sequence shown here is derived from an EMBL/GenBank/DDBJ whole genome shotgun (WGS) entry which is preliminary data.</text>
</comment>
<reference evidence="7" key="1">
    <citation type="submission" date="2020-12" db="EMBL/GenBank/DDBJ databases">
        <authorList>
            <person name="Iha C."/>
        </authorList>
    </citation>
    <scope>NUCLEOTIDE SEQUENCE</scope>
</reference>
<evidence type="ECO:0008006" key="9">
    <source>
        <dbReference type="Google" id="ProtNLM"/>
    </source>
</evidence>
<dbReference type="Pfam" id="PF05216">
    <property type="entry name" value="UNC-50"/>
    <property type="match status" value="1"/>
</dbReference>
<keyword evidence="5 6" id="KW-0472">Membrane</keyword>
<dbReference type="AlphaFoldDB" id="A0A8S1IZA1"/>
<protein>
    <recommendedName>
        <fullName evidence="9">UNC-50 family protein</fullName>
    </recommendedName>
</protein>
<proteinExistence type="inferred from homology"/>
<evidence type="ECO:0000256" key="3">
    <source>
        <dbReference type="ARBA" id="ARBA00022692"/>
    </source>
</evidence>
<evidence type="ECO:0000256" key="4">
    <source>
        <dbReference type="ARBA" id="ARBA00022989"/>
    </source>
</evidence>
<dbReference type="OrthoDB" id="10027013at2759"/>
<dbReference type="PANTHER" id="PTHR12841">
    <property type="entry name" value="PROTEIN UNC-50 HOMOLOG"/>
    <property type="match status" value="1"/>
</dbReference>
<dbReference type="InterPro" id="IPR007881">
    <property type="entry name" value="UNC-50"/>
</dbReference>
<dbReference type="GO" id="GO:0000139">
    <property type="term" value="C:Golgi membrane"/>
    <property type="evidence" value="ECO:0007669"/>
    <property type="project" value="TreeGrafter"/>
</dbReference>
<organism evidence="7 8">
    <name type="scientific">Ostreobium quekettii</name>
    <dbReference type="NCBI Taxonomy" id="121088"/>
    <lineage>
        <taxon>Eukaryota</taxon>
        <taxon>Viridiplantae</taxon>
        <taxon>Chlorophyta</taxon>
        <taxon>core chlorophytes</taxon>
        <taxon>Ulvophyceae</taxon>
        <taxon>TCBD clade</taxon>
        <taxon>Bryopsidales</taxon>
        <taxon>Ostreobineae</taxon>
        <taxon>Ostreobiaceae</taxon>
        <taxon>Ostreobium</taxon>
    </lineage>
</organism>
<keyword evidence="4 6" id="KW-1133">Transmembrane helix</keyword>
<evidence type="ECO:0000313" key="7">
    <source>
        <dbReference type="EMBL" id="CAD7700463.1"/>
    </source>
</evidence>
<evidence type="ECO:0000256" key="1">
    <source>
        <dbReference type="ARBA" id="ARBA00004141"/>
    </source>
</evidence>
<feature type="transmembrane region" description="Helical" evidence="6">
    <location>
        <begin position="158"/>
        <end position="179"/>
    </location>
</feature>